<evidence type="ECO:0000256" key="2">
    <source>
        <dbReference type="ARBA" id="ARBA00022448"/>
    </source>
</evidence>
<dbReference type="Gramene" id="PSAT_LOCUS6672_t1">
    <property type="protein sequence ID" value="CAL5186327.1"/>
    <property type="gene ID" value="PSAT_LOCUS6672"/>
</dbReference>
<evidence type="ECO:0000256" key="9">
    <source>
        <dbReference type="ARBA" id="ARBA00023065"/>
    </source>
</evidence>
<comment type="similarity">
    <text evidence="11">Belongs to the CemA family.</text>
</comment>
<dbReference type="GO" id="GO:0015386">
    <property type="term" value="F:potassium:proton antiporter activity"/>
    <property type="evidence" value="ECO:0007669"/>
    <property type="project" value="EnsemblPlants"/>
</dbReference>
<dbReference type="InterPro" id="IPR004282">
    <property type="entry name" value="CemA"/>
</dbReference>
<protein>
    <recommendedName>
        <fullName evidence="14">Chloroplast envelope membrane protein</fullName>
    </recommendedName>
</protein>
<organism evidence="12 13">
    <name type="scientific">Pisum sativum</name>
    <name type="common">Garden pea</name>
    <name type="synonym">Lathyrus oleraceus</name>
    <dbReference type="NCBI Taxonomy" id="3888"/>
    <lineage>
        <taxon>Eukaryota</taxon>
        <taxon>Viridiplantae</taxon>
        <taxon>Streptophyta</taxon>
        <taxon>Embryophyta</taxon>
        <taxon>Tracheophyta</taxon>
        <taxon>Spermatophyta</taxon>
        <taxon>Magnoliopsida</taxon>
        <taxon>eudicotyledons</taxon>
        <taxon>Gunneridae</taxon>
        <taxon>Pentapetalae</taxon>
        <taxon>rosids</taxon>
        <taxon>fabids</taxon>
        <taxon>Fabales</taxon>
        <taxon>Fabaceae</taxon>
        <taxon>Papilionoideae</taxon>
        <taxon>50 kb inversion clade</taxon>
        <taxon>NPAAA clade</taxon>
        <taxon>Hologalegina</taxon>
        <taxon>IRL clade</taxon>
        <taxon>Fabeae</taxon>
        <taxon>Lathyrus</taxon>
    </lineage>
</organism>
<evidence type="ECO:0000256" key="7">
    <source>
        <dbReference type="ARBA" id="ARBA00022958"/>
    </source>
</evidence>
<dbReference type="PANTHER" id="PTHR33650:SF1">
    <property type="entry name" value="CHLOROPLAST ENVELOPE MEMBRANE PROTEIN"/>
    <property type="match status" value="1"/>
</dbReference>
<keyword evidence="3" id="KW-0050">Antiport</keyword>
<evidence type="ECO:0000256" key="8">
    <source>
        <dbReference type="ARBA" id="ARBA00022989"/>
    </source>
</evidence>
<dbReference type="GO" id="GO:0031969">
    <property type="term" value="C:chloroplast membrane"/>
    <property type="evidence" value="ECO:0007669"/>
    <property type="project" value="EnsemblPlants"/>
</dbReference>
<evidence type="ECO:0008006" key="14">
    <source>
        <dbReference type="Google" id="ProtNLM"/>
    </source>
</evidence>
<keyword evidence="7" id="KW-0630">Potassium</keyword>
<evidence type="ECO:0000313" key="13">
    <source>
        <dbReference type="Proteomes" id="UP001058974"/>
    </source>
</evidence>
<evidence type="ECO:0000313" key="12">
    <source>
        <dbReference type="EMBL" id="KAI5442197.1"/>
    </source>
</evidence>
<evidence type="ECO:0000256" key="4">
    <source>
        <dbReference type="ARBA" id="ARBA00022538"/>
    </source>
</evidence>
<keyword evidence="13" id="KW-1185">Reference proteome</keyword>
<dbReference type="OrthoDB" id="1748043at2759"/>
<dbReference type="EMBL" id="JAMSHJ010000001">
    <property type="protein sequence ID" value="KAI5442197.1"/>
    <property type="molecule type" value="Genomic_DNA"/>
</dbReference>
<gene>
    <name evidence="12" type="ORF">KIW84_011315</name>
</gene>
<accession>A0A9D4YN97</accession>
<evidence type="ECO:0000256" key="5">
    <source>
        <dbReference type="ARBA" id="ARBA00022692"/>
    </source>
</evidence>
<evidence type="ECO:0000256" key="10">
    <source>
        <dbReference type="ARBA" id="ARBA00023136"/>
    </source>
</evidence>
<comment type="caution">
    <text evidence="12">The sequence shown here is derived from an EMBL/GenBank/DDBJ whole genome shotgun (WGS) entry which is preliminary data.</text>
</comment>
<evidence type="ECO:0000256" key="11">
    <source>
        <dbReference type="ARBA" id="ARBA00043980"/>
    </source>
</evidence>
<keyword evidence="8" id="KW-1133">Transmembrane helix</keyword>
<dbReference type="Gramene" id="Psat1g051920.1">
    <property type="protein sequence ID" value="Psat1g051920.1.cds"/>
    <property type="gene ID" value="Psat1g051920"/>
</dbReference>
<dbReference type="Proteomes" id="UP001058974">
    <property type="component" value="Chromosome 1"/>
</dbReference>
<reference evidence="12 13" key="1">
    <citation type="journal article" date="2022" name="Nat. Genet.">
        <title>Improved pea reference genome and pan-genome highlight genomic features and evolutionary characteristics.</title>
        <authorList>
            <person name="Yang T."/>
            <person name="Liu R."/>
            <person name="Luo Y."/>
            <person name="Hu S."/>
            <person name="Wang D."/>
            <person name="Wang C."/>
            <person name="Pandey M.K."/>
            <person name="Ge S."/>
            <person name="Xu Q."/>
            <person name="Li N."/>
            <person name="Li G."/>
            <person name="Huang Y."/>
            <person name="Saxena R.K."/>
            <person name="Ji Y."/>
            <person name="Li M."/>
            <person name="Yan X."/>
            <person name="He Y."/>
            <person name="Liu Y."/>
            <person name="Wang X."/>
            <person name="Xiang C."/>
            <person name="Varshney R.K."/>
            <person name="Ding H."/>
            <person name="Gao S."/>
            <person name="Zong X."/>
        </authorList>
    </citation>
    <scope>NUCLEOTIDE SEQUENCE [LARGE SCALE GENOMIC DNA]</scope>
    <source>
        <strain evidence="12 13">cv. Zhongwan 6</strain>
    </source>
</reference>
<dbReference type="GO" id="GO:0051453">
    <property type="term" value="P:regulation of intracellular pH"/>
    <property type="evidence" value="ECO:0007669"/>
    <property type="project" value="EnsemblPlants"/>
</dbReference>
<keyword evidence="2" id="KW-0813">Transport</keyword>
<keyword evidence="6" id="KW-0375">Hydrogen ion transport</keyword>
<comment type="subcellular location">
    <subcellularLocation>
        <location evidence="1">Membrane</location>
        <topology evidence="1">Multi-pass membrane protein</topology>
    </subcellularLocation>
</comment>
<dbReference type="PANTHER" id="PTHR33650">
    <property type="entry name" value="CHLOROPLAST ENVELOPE MEMBRANE PROTEIN-RELATED"/>
    <property type="match status" value="1"/>
</dbReference>
<proteinExistence type="inferred from homology"/>
<sequence length="411" mass="48639">MSSTLVFSNNFILFKNHHRNSSLSLPPRQQRSSTLHSFTRRRLSRSFITKAQNHNSNNSRKRWWFKIFSEEDDMMEMEEDYAEQQELSEDEKFEAWKRRAEAIIDVREAQEDRRNQDHRKWEDWLLEEEEDVANSSWEGGIKDYREEIRPDSREEGIVKSVRAFIFGNDDDMLYEDRVFQYASSNSAKFLAALIIIPWAMDFLVHDYVLMPFLDRYVKTVPLAAQLLDVRKYQKLEIIEGLKIEKGRFELEVEIGKAPPLSDSEVWWELRNKALELRDKWRLENRRAFANILSDTVSGMSLFILLYFNKSKVALLKFTGYKIINNISYTEKAFVIICIADTLLGYHSEIGWRALLETIAEHYGIDPDPSGITIFVGWFPIFTDTLLKFWMYKYLPSLSPKVTRVLQKVKRH</sequence>
<keyword evidence="10" id="KW-0472">Membrane</keyword>
<name>A0A9D4YN97_PEA</name>
<keyword evidence="5" id="KW-0812">Transmembrane</keyword>
<dbReference type="AlphaFoldDB" id="A0A9D4YN97"/>
<keyword evidence="4" id="KW-0633">Potassium transport</keyword>
<dbReference type="Pfam" id="PF03040">
    <property type="entry name" value="CemA"/>
    <property type="match status" value="1"/>
</dbReference>
<dbReference type="GO" id="GO:0010196">
    <property type="term" value="P:nonphotochemical quenching"/>
    <property type="evidence" value="ECO:0007669"/>
    <property type="project" value="EnsemblPlants"/>
</dbReference>
<evidence type="ECO:0000256" key="3">
    <source>
        <dbReference type="ARBA" id="ARBA00022449"/>
    </source>
</evidence>
<evidence type="ECO:0000256" key="1">
    <source>
        <dbReference type="ARBA" id="ARBA00004141"/>
    </source>
</evidence>
<keyword evidence="9" id="KW-0406">Ion transport</keyword>
<evidence type="ECO:0000256" key="6">
    <source>
        <dbReference type="ARBA" id="ARBA00022781"/>
    </source>
</evidence>
<dbReference type="Gramene" id="Psat01G0131500-T1">
    <property type="protein sequence ID" value="KAI5442197.1"/>
    <property type="gene ID" value="KIW84_011315"/>
</dbReference>